<protein>
    <submittedName>
        <fullName evidence="1">DUF4089 domain-containing protein</fullName>
    </submittedName>
</protein>
<dbReference type="Proteomes" id="UP000287447">
    <property type="component" value="Unassembled WGS sequence"/>
</dbReference>
<proteinExistence type="predicted"/>
<dbReference type="InterPro" id="IPR025148">
    <property type="entry name" value="AtzG-like"/>
</dbReference>
<dbReference type="AlphaFoldDB" id="A0A3S2W3H2"/>
<sequence>MTMSDDDFDSEAFIRTMAPSLGLSLDEERVAGVSVFLSIAKGMADILDAAPVPENSLELASVFDAGQTAQQAKAE</sequence>
<accession>A0A3S2W3H2</accession>
<dbReference type="EMBL" id="SADE01000003">
    <property type="protein sequence ID" value="RVU35132.1"/>
    <property type="molecule type" value="Genomic_DNA"/>
</dbReference>
<keyword evidence="2" id="KW-1185">Reference proteome</keyword>
<gene>
    <name evidence="1" type="ORF">EOI86_20130</name>
</gene>
<name>A0A3S2W3H2_9PROT</name>
<dbReference type="Pfam" id="PF13318">
    <property type="entry name" value="AtzG-like"/>
    <property type="match status" value="1"/>
</dbReference>
<dbReference type="RefSeq" id="WP_127767453.1">
    <property type="nucleotide sequence ID" value="NZ_SADE01000003.1"/>
</dbReference>
<evidence type="ECO:0000313" key="1">
    <source>
        <dbReference type="EMBL" id="RVU35132.1"/>
    </source>
</evidence>
<organism evidence="1 2">
    <name type="scientific">Hwanghaeella grinnelliae</name>
    <dbReference type="NCBI Taxonomy" id="2500179"/>
    <lineage>
        <taxon>Bacteria</taxon>
        <taxon>Pseudomonadati</taxon>
        <taxon>Pseudomonadota</taxon>
        <taxon>Alphaproteobacteria</taxon>
        <taxon>Rhodospirillales</taxon>
        <taxon>Rhodospirillaceae</taxon>
        <taxon>Hwanghaeella</taxon>
    </lineage>
</organism>
<comment type="caution">
    <text evidence="1">The sequence shown here is derived from an EMBL/GenBank/DDBJ whole genome shotgun (WGS) entry which is preliminary data.</text>
</comment>
<reference evidence="2" key="1">
    <citation type="submission" date="2019-01" db="EMBL/GenBank/DDBJ databases">
        <title>Gri0909 isolated from a small marine red alga.</title>
        <authorList>
            <person name="Kim J."/>
            <person name="Jeong S.E."/>
            <person name="Jeon C.O."/>
        </authorList>
    </citation>
    <scope>NUCLEOTIDE SEQUENCE [LARGE SCALE GENOMIC DNA]</scope>
    <source>
        <strain evidence="2">Gri0909</strain>
    </source>
</reference>
<evidence type="ECO:0000313" key="2">
    <source>
        <dbReference type="Proteomes" id="UP000287447"/>
    </source>
</evidence>